<dbReference type="EMBL" id="KN846956">
    <property type="protein sequence ID" value="KIW73749.1"/>
    <property type="molecule type" value="Genomic_DNA"/>
</dbReference>
<feature type="domain" description="Shikimate dehydrogenase substrate binding N-terminal" evidence="1">
    <location>
        <begin position="29"/>
        <end position="110"/>
    </location>
</feature>
<dbReference type="PANTHER" id="PTHR21089">
    <property type="entry name" value="SHIKIMATE DEHYDROGENASE"/>
    <property type="match status" value="1"/>
</dbReference>
<proteinExistence type="predicted"/>
<organism evidence="2 3">
    <name type="scientific">Phialophora macrospora</name>
    <dbReference type="NCBI Taxonomy" id="1851006"/>
    <lineage>
        <taxon>Eukaryota</taxon>
        <taxon>Fungi</taxon>
        <taxon>Dikarya</taxon>
        <taxon>Ascomycota</taxon>
        <taxon>Pezizomycotina</taxon>
        <taxon>Eurotiomycetes</taxon>
        <taxon>Chaetothyriomycetidae</taxon>
        <taxon>Chaetothyriales</taxon>
        <taxon>Herpotrichiellaceae</taxon>
        <taxon>Phialophora</taxon>
    </lineage>
</organism>
<dbReference type="AlphaFoldDB" id="A0A0D2GMY0"/>
<dbReference type="SUPFAM" id="SSF51735">
    <property type="entry name" value="NAD(P)-binding Rossmann-fold domains"/>
    <property type="match status" value="1"/>
</dbReference>
<dbReference type="GO" id="GO:0009423">
    <property type="term" value="P:chorismate biosynthetic process"/>
    <property type="evidence" value="ECO:0007669"/>
    <property type="project" value="TreeGrafter"/>
</dbReference>
<dbReference type="PANTHER" id="PTHR21089:SF1">
    <property type="entry name" value="BIFUNCTIONAL 3-DEHYDROQUINATE DEHYDRATASE_SHIKIMATE DEHYDROGENASE, CHLOROPLASTIC"/>
    <property type="match status" value="1"/>
</dbReference>
<dbReference type="STRING" id="5601.A0A0D2GMY0"/>
<evidence type="ECO:0000313" key="2">
    <source>
        <dbReference type="EMBL" id="KIW73749.1"/>
    </source>
</evidence>
<dbReference type="HOGENOM" id="CLU_044063_1_0_1"/>
<evidence type="ECO:0000259" key="1">
    <source>
        <dbReference type="Pfam" id="PF08501"/>
    </source>
</evidence>
<evidence type="ECO:0000313" key="3">
    <source>
        <dbReference type="Proteomes" id="UP000054266"/>
    </source>
</evidence>
<dbReference type="Pfam" id="PF08501">
    <property type="entry name" value="Shikimate_dh_N"/>
    <property type="match status" value="1"/>
</dbReference>
<dbReference type="InterPro" id="IPR036291">
    <property type="entry name" value="NAD(P)-bd_dom_sf"/>
</dbReference>
<dbReference type="Gene3D" id="3.40.50.720">
    <property type="entry name" value="NAD(P)-binding Rossmann-like Domain"/>
    <property type="match status" value="1"/>
</dbReference>
<dbReference type="GO" id="GO:0019632">
    <property type="term" value="P:shikimate metabolic process"/>
    <property type="evidence" value="ECO:0007669"/>
    <property type="project" value="TreeGrafter"/>
</dbReference>
<reference evidence="2 3" key="1">
    <citation type="submission" date="2015-01" db="EMBL/GenBank/DDBJ databases">
        <title>The Genome Sequence of Capronia semiimmersa CBS27337.</title>
        <authorList>
            <consortium name="The Broad Institute Genomics Platform"/>
            <person name="Cuomo C."/>
            <person name="de Hoog S."/>
            <person name="Gorbushina A."/>
            <person name="Stielow B."/>
            <person name="Teixiera M."/>
            <person name="Abouelleil A."/>
            <person name="Chapman S.B."/>
            <person name="Priest M."/>
            <person name="Young S.K."/>
            <person name="Wortman J."/>
            <person name="Nusbaum C."/>
            <person name="Birren B."/>
        </authorList>
    </citation>
    <scope>NUCLEOTIDE SEQUENCE [LARGE SCALE GENOMIC DNA]</scope>
    <source>
        <strain evidence="2 3">CBS 27337</strain>
    </source>
</reference>
<dbReference type="InterPro" id="IPR013708">
    <property type="entry name" value="Shikimate_DH-bd_N"/>
</dbReference>
<sequence>MSTASSEHYRAMAPFSAPDTSSLDRVAYLVGYPIAHSKSPPMHHAIYSAIGKRWGQLLCETTDLEAFLRYLKSDPKCMGSGVTMPFKVAVIPHLDELTDEGKTIGAVNTIVFKTGQDGSRIYSGTNTDCLGIRDAFTNVEGSSYRGKPGLVVGGGGTCRAAVYALQKFMGCSPIYIINRDANEVEAVLQECHARGVGEDLIYVSTPEQARRLAAPGAVVSAVPDFTPVTENEKTVREILSVFLSTEQKGPLLEMCYHPSPDTQISKLALDSGWQVIGGIEAMIGQGLAQASLWTGIEIDDKLRDIARSAVQSQMAGAHL</sequence>
<keyword evidence="3" id="KW-1185">Reference proteome</keyword>
<dbReference type="GO" id="GO:0004764">
    <property type="term" value="F:shikimate 3-dehydrogenase (NADP+) activity"/>
    <property type="evidence" value="ECO:0007669"/>
    <property type="project" value="InterPro"/>
</dbReference>
<dbReference type="InterPro" id="IPR022893">
    <property type="entry name" value="Shikimate_DH_fam"/>
</dbReference>
<dbReference type="CDD" id="cd01065">
    <property type="entry name" value="NAD_bind_Shikimate_DH"/>
    <property type="match status" value="1"/>
</dbReference>
<dbReference type="SUPFAM" id="SSF53223">
    <property type="entry name" value="Aminoacid dehydrogenase-like, N-terminal domain"/>
    <property type="match status" value="1"/>
</dbReference>
<gene>
    <name evidence="2" type="ORF">PV04_01842</name>
</gene>
<dbReference type="Gene3D" id="3.40.50.10860">
    <property type="entry name" value="Leucine Dehydrogenase, chain A, domain 1"/>
    <property type="match status" value="1"/>
</dbReference>
<accession>A0A0D2GMY0</accession>
<protein>
    <submittedName>
        <fullName evidence="2">Shikimate-5-dehydrogenase</fullName>
    </submittedName>
</protein>
<dbReference type="Proteomes" id="UP000054266">
    <property type="component" value="Unassembled WGS sequence"/>
</dbReference>
<dbReference type="InterPro" id="IPR046346">
    <property type="entry name" value="Aminoacid_DH-like_N_sf"/>
</dbReference>
<name>A0A0D2GMY0_9EURO</name>